<dbReference type="Proteomes" id="UP000019364">
    <property type="component" value="Unassembled WGS sequence"/>
</dbReference>
<dbReference type="GO" id="GO:0097510">
    <property type="term" value="P:base-excision repair, AP site formation via deaminated base removal"/>
    <property type="evidence" value="ECO:0007669"/>
    <property type="project" value="TreeGrafter"/>
</dbReference>
<keyword evidence="8 9" id="KW-0234">DNA repair</keyword>
<feature type="domain" description="Uracil-DNA glycosylase-like" evidence="12">
    <location>
        <begin position="47"/>
        <end position="207"/>
    </location>
</feature>
<comment type="function">
    <text evidence="2 9 11">Excises uracil residues from the DNA which can arise as a result of misincorporation of dUMP residues by DNA polymerase or due to deamination of cytosine.</text>
</comment>
<dbReference type="PROSITE" id="PS00130">
    <property type="entry name" value="U_DNA_GLYCOSYLASE"/>
    <property type="match status" value="1"/>
</dbReference>
<dbReference type="NCBIfam" id="NF003591">
    <property type="entry name" value="PRK05254.1-4"/>
    <property type="match status" value="1"/>
</dbReference>
<dbReference type="NCBIfam" id="NF003589">
    <property type="entry name" value="PRK05254.1-2"/>
    <property type="match status" value="1"/>
</dbReference>
<evidence type="ECO:0000256" key="3">
    <source>
        <dbReference type="ARBA" id="ARBA00008184"/>
    </source>
</evidence>
<name>W7YHR0_9BACL</name>
<keyword evidence="6 9" id="KW-0227">DNA damage</keyword>
<gene>
    <name evidence="9" type="primary">ung</name>
    <name evidence="13" type="ORF">JCM16418_1112</name>
</gene>
<dbReference type="AlphaFoldDB" id="W7YHR0"/>
<dbReference type="PANTHER" id="PTHR11264">
    <property type="entry name" value="URACIL-DNA GLYCOSYLASE"/>
    <property type="match status" value="1"/>
</dbReference>
<evidence type="ECO:0000256" key="6">
    <source>
        <dbReference type="ARBA" id="ARBA00022763"/>
    </source>
</evidence>
<evidence type="ECO:0000256" key="8">
    <source>
        <dbReference type="ARBA" id="ARBA00023204"/>
    </source>
</evidence>
<dbReference type="EC" id="3.2.2.27" evidence="4 9"/>
<dbReference type="HAMAP" id="MF_00148">
    <property type="entry name" value="UDG"/>
    <property type="match status" value="1"/>
</dbReference>
<evidence type="ECO:0000256" key="7">
    <source>
        <dbReference type="ARBA" id="ARBA00022801"/>
    </source>
</evidence>
<dbReference type="OrthoDB" id="9804372at2"/>
<keyword evidence="9" id="KW-0963">Cytoplasm</keyword>
<evidence type="ECO:0000256" key="1">
    <source>
        <dbReference type="ARBA" id="ARBA00001400"/>
    </source>
</evidence>
<evidence type="ECO:0000256" key="9">
    <source>
        <dbReference type="HAMAP-Rule" id="MF_00148"/>
    </source>
</evidence>
<evidence type="ECO:0000256" key="2">
    <source>
        <dbReference type="ARBA" id="ARBA00002631"/>
    </source>
</evidence>
<organism evidence="13 14">
    <name type="scientific">Paenibacillus pini JCM 16418</name>
    <dbReference type="NCBI Taxonomy" id="1236976"/>
    <lineage>
        <taxon>Bacteria</taxon>
        <taxon>Bacillati</taxon>
        <taxon>Bacillota</taxon>
        <taxon>Bacilli</taxon>
        <taxon>Bacillales</taxon>
        <taxon>Paenibacillaceae</taxon>
        <taxon>Paenibacillus</taxon>
    </lineage>
</organism>
<dbReference type="PANTHER" id="PTHR11264:SF0">
    <property type="entry name" value="URACIL-DNA GLYCOSYLASE"/>
    <property type="match status" value="1"/>
</dbReference>
<dbReference type="InterPro" id="IPR018085">
    <property type="entry name" value="Ura-DNA_Glyclase_AS"/>
</dbReference>
<evidence type="ECO:0000313" key="13">
    <source>
        <dbReference type="EMBL" id="GAF07123.1"/>
    </source>
</evidence>
<feature type="active site" description="Proton acceptor" evidence="9 10">
    <location>
        <position position="62"/>
    </location>
</feature>
<evidence type="ECO:0000256" key="11">
    <source>
        <dbReference type="RuleBase" id="RU003780"/>
    </source>
</evidence>
<comment type="similarity">
    <text evidence="3 9 11">Belongs to the uracil-DNA glycosylase (UDG) superfamily. UNG family.</text>
</comment>
<proteinExistence type="inferred from homology"/>
<comment type="subcellular location">
    <subcellularLocation>
        <location evidence="9">Cytoplasm</location>
    </subcellularLocation>
</comment>
<dbReference type="Gene3D" id="3.40.470.10">
    <property type="entry name" value="Uracil-DNA glycosylase-like domain"/>
    <property type="match status" value="1"/>
</dbReference>
<dbReference type="InterPro" id="IPR036895">
    <property type="entry name" value="Uracil-DNA_glycosylase-like_sf"/>
</dbReference>
<dbReference type="RefSeq" id="WP_036646765.1">
    <property type="nucleotide sequence ID" value="NZ_BAVZ01000002.1"/>
</dbReference>
<keyword evidence="7 9" id="KW-0378">Hydrolase</keyword>
<evidence type="ECO:0000256" key="5">
    <source>
        <dbReference type="ARBA" id="ARBA00018429"/>
    </source>
</evidence>
<dbReference type="eggNOG" id="COG0692">
    <property type="taxonomic scope" value="Bacteria"/>
</dbReference>
<evidence type="ECO:0000313" key="14">
    <source>
        <dbReference type="Proteomes" id="UP000019364"/>
    </source>
</evidence>
<dbReference type="EMBL" id="BAVZ01000002">
    <property type="protein sequence ID" value="GAF07123.1"/>
    <property type="molecule type" value="Genomic_DNA"/>
</dbReference>
<dbReference type="Pfam" id="PF03167">
    <property type="entry name" value="UDG"/>
    <property type="match status" value="1"/>
</dbReference>
<keyword evidence="14" id="KW-1185">Reference proteome</keyword>
<sequence length="223" mass="25356">MFGNDWDIILQDEVKKPYFKELSAKLDIEYKTQTIFPPKEYLFQALKLTSYADTKVVILGQDPYHGVGQAHGLSFSVMPGVRIPPSLVNMYKELHTDLGIQIPNHGSLIHWAEEGVLLLNTVLTVREGQANSHKGIGWEHFTDAVIAKLNERERPVVFILWGSHAQKKGQFIDRSRHHVIESVHPSPLAAYRGFFGSRPYSQTNEFLLKEGLPQVDWSIPDLQ</sequence>
<evidence type="ECO:0000259" key="12">
    <source>
        <dbReference type="SMART" id="SM00986"/>
    </source>
</evidence>
<dbReference type="NCBIfam" id="TIGR00628">
    <property type="entry name" value="ung"/>
    <property type="match status" value="1"/>
</dbReference>
<dbReference type="GO" id="GO:0005737">
    <property type="term" value="C:cytoplasm"/>
    <property type="evidence" value="ECO:0007669"/>
    <property type="project" value="UniProtKB-SubCell"/>
</dbReference>
<evidence type="ECO:0000256" key="10">
    <source>
        <dbReference type="PROSITE-ProRule" id="PRU10072"/>
    </source>
</evidence>
<dbReference type="SMART" id="SM00987">
    <property type="entry name" value="UreE_C"/>
    <property type="match status" value="1"/>
</dbReference>
<dbReference type="InterPro" id="IPR005122">
    <property type="entry name" value="Uracil-DNA_glycosylase-like"/>
</dbReference>
<evidence type="ECO:0000256" key="4">
    <source>
        <dbReference type="ARBA" id="ARBA00012030"/>
    </source>
</evidence>
<dbReference type="CDD" id="cd10027">
    <property type="entry name" value="UDG-F1-like"/>
    <property type="match status" value="1"/>
</dbReference>
<accession>W7YHR0</accession>
<dbReference type="SUPFAM" id="SSF52141">
    <property type="entry name" value="Uracil-DNA glycosylase-like"/>
    <property type="match status" value="1"/>
</dbReference>
<dbReference type="STRING" id="1236976.JCM16418_1112"/>
<dbReference type="InterPro" id="IPR002043">
    <property type="entry name" value="UDG_fam1"/>
</dbReference>
<comment type="caution">
    <text evidence="13">The sequence shown here is derived from an EMBL/GenBank/DDBJ whole genome shotgun (WGS) entry which is preliminary data.</text>
</comment>
<reference evidence="13 14" key="1">
    <citation type="journal article" date="2014" name="Genome Announc.">
        <title>Draft Genome Sequence of Paenibacillus pini JCM 16418T, Isolated from the Rhizosphere of Pine Tree.</title>
        <authorList>
            <person name="Yuki M."/>
            <person name="Oshima K."/>
            <person name="Suda W."/>
            <person name="Oshida Y."/>
            <person name="Kitamura K."/>
            <person name="Iida Y."/>
            <person name="Hattori M."/>
            <person name="Ohkuma M."/>
        </authorList>
    </citation>
    <scope>NUCLEOTIDE SEQUENCE [LARGE SCALE GENOMIC DNA]</scope>
    <source>
        <strain evidence="13 14">JCM 16418</strain>
    </source>
</reference>
<comment type="catalytic activity">
    <reaction evidence="1 9 11">
        <text>Hydrolyzes single-stranded DNA or mismatched double-stranded DNA and polynucleotides, releasing free uracil.</text>
        <dbReference type="EC" id="3.2.2.27"/>
    </reaction>
</comment>
<protein>
    <recommendedName>
        <fullName evidence="5 9">Uracil-DNA glycosylase</fullName>
        <shortName evidence="9">UDG</shortName>
        <ecNumber evidence="4 9">3.2.2.27</ecNumber>
    </recommendedName>
</protein>
<dbReference type="SMART" id="SM00986">
    <property type="entry name" value="UDG"/>
    <property type="match status" value="1"/>
</dbReference>
<dbReference type="FunFam" id="3.40.470.10:FF:000001">
    <property type="entry name" value="Uracil-DNA glycosylase"/>
    <property type="match status" value="1"/>
</dbReference>
<dbReference type="NCBIfam" id="NF003592">
    <property type="entry name" value="PRK05254.1-5"/>
    <property type="match status" value="1"/>
</dbReference>
<dbReference type="GO" id="GO:0004844">
    <property type="term" value="F:uracil DNA N-glycosylase activity"/>
    <property type="evidence" value="ECO:0007669"/>
    <property type="project" value="UniProtKB-UniRule"/>
</dbReference>
<dbReference type="NCBIfam" id="NF003588">
    <property type="entry name" value="PRK05254.1-1"/>
    <property type="match status" value="1"/>
</dbReference>